<dbReference type="PROSITE" id="PS50931">
    <property type="entry name" value="HTH_LYSR"/>
    <property type="match status" value="1"/>
</dbReference>
<proteinExistence type="inferred from homology"/>
<dbReference type="PANTHER" id="PTHR30346:SF29">
    <property type="entry name" value="LYSR SUBSTRATE-BINDING"/>
    <property type="match status" value="1"/>
</dbReference>
<dbReference type="Pfam" id="PF00126">
    <property type="entry name" value="HTH_1"/>
    <property type="match status" value="1"/>
</dbReference>
<name>A0A1H1LBQ4_9ACTN</name>
<evidence type="ECO:0000256" key="3">
    <source>
        <dbReference type="ARBA" id="ARBA00023125"/>
    </source>
</evidence>
<keyword evidence="4" id="KW-0804">Transcription</keyword>
<dbReference type="Pfam" id="PF03466">
    <property type="entry name" value="LysR_substrate"/>
    <property type="match status" value="1"/>
</dbReference>
<dbReference type="STRING" id="642780.SAMN04488570_0140"/>
<dbReference type="InterPro" id="IPR036388">
    <property type="entry name" value="WH-like_DNA-bd_sf"/>
</dbReference>
<dbReference type="GO" id="GO:0003677">
    <property type="term" value="F:DNA binding"/>
    <property type="evidence" value="ECO:0007669"/>
    <property type="project" value="UniProtKB-KW"/>
</dbReference>
<dbReference type="InterPro" id="IPR005119">
    <property type="entry name" value="LysR_subst-bd"/>
</dbReference>
<dbReference type="Gene3D" id="1.10.10.10">
    <property type="entry name" value="Winged helix-like DNA-binding domain superfamily/Winged helix DNA-binding domain"/>
    <property type="match status" value="1"/>
</dbReference>
<dbReference type="Gene3D" id="3.40.190.10">
    <property type="entry name" value="Periplasmic binding protein-like II"/>
    <property type="match status" value="2"/>
</dbReference>
<feature type="domain" description="HTH lysR-type" evidence="5">
    <location>
        <begin position="1"/>
        <end position="58"/>
    </location>
</feature>
<keyword evidence="7" id="KW-1185">Reference proteome</keyword>
<evidence type="ECO:0000256" key="4">
    <source>
        <dbReference type="ARBA" id="ARBA00023163"/>
    </source>
</evidence>
<dbReference type="Proteomes" id="UP000198859">
    <property type="component" value="Chromosome I"/>
</dbReference>
<dbReference type="EMBL" id="LT629757">
    <property type="protein sequence ID" value="SDR71857.1"/>
    <property type="molecule type" value="Genomic_DNA"/>
</dbReference>
<dbReference type="GO" id="GO:0003700">
    <property type="term" value="F:DNA-binding transcription factor activity"/>
    <property type="evidence" value="ECO:0007669"/>
    <property type="project" value="InterPro"/>
</dbReference>
<dbReference type="SUPFAM" id="SSF53850">
    <property type="entry name" value="Periplasmic binding protein-like II"/>
    <property type="match status" value="1"/>
</dbReference>
<evidence type="ECO:0000313" key="6">
    <source>
        <dbReference type="EMBL" id="SDR71857.1"/>
    </source>
</evidence>
<evidence type="ECO:0000256" key="1">
    <source>
        <dbReference type="ARBA" id="ARBA00009437"/>
    </source>
</evidence>
<dbReference type="RefSeq" id="WP_091725114.1">
    <property type="nucleotide sequence ID" value="NZ_LT629757.1"/>
</dbReference>
<organism evidence="6 7">
    <name type="scientific">Nocardioides scoriae</name>
    <dbReference type="NCBI Taxonomy" id="642780"/>
    <lineage>
        <taxon>Bacteria</taxon>
        <taxon>Bacillati</taxon>
        <taxon>Actinomycetota</taxon>
        <taxon>Actinomycetes</taxon>
        <taxon>Propionibacteriales</taxon>
        <taxon>Nocardioidaceae</taxon>
        <taxon>Nocardioides</taxon>
    </lineage>
</organism>
<protein>
    <submittedName>
        <fullName evidence="6">DNA-binding transcriptional regulator, LysR family</fullName>
    </submittedName>
</protein>
<sequence length="300" mass="31914">MDVHRLGLLLDLSRLGSMREVADTRGLSTSAVSQQLATLAREAGTALVEPVGRRVRLTPAGRRLAEHAVTILAAVEAARLDLDPDAAPVGTVRVGGFATGVRRTLLPAMAALAEAHPGVEVVVHEYEPLETVALLEADDLDLGLSYDYGLAPVSWPATLRAVPLWRTPWGLGVPATELERHPAADARDLARWADRAWVVNSRNTADADVVRALGAMAGFTPRLAHSIDSLDLVEDLVVAQDCVALLPLDRPTGPGVRVLPLAEDAAVLQAWAVTRRGRDAWPPLRVLLEALRATSADAAA</sequence>
<dbReference type="SUPFAM" id="SSF46785">
    <property type="entry name" value="Winged helix' DNA-binding domain"/>
    <property type="match status" value="1"/>
</dbReference>
<accession>A0A1H1LBQ4</accession>
<dbReference type="GO" id="GO:0032993">
    <property type="term" value="C:protein-DNA complex"/>
    <property type="evidence" value="ECO:0007669"/>
    <property type="project" value="TreeGrafter"/>
</dbReference>
<keyword evidence="2" id="KW-0805">Transcription regulation</keyword>
<reference evidence="7" key="1">
    <citation type="submission" date="2016-10" db="EMBL/GenBank/DDBJ databases">
        <authorList>
            <person name="Varghese N."/>
            <person name="Submissions S."/>
        </authorList>
    </citation>
    <scope>NUCLEOTIDE SEQUENCE [LARGE SCALE GENOMIC DNA]</scope>
    <source>
        <strain evidence="7">DSM 22127</strain>
    </source>
</reference>
<gene>
    <name evidence="6" type="ORF">SAMN04488570_0140</name>
</gene>
<dbReference type="AlphaFoldDB" id="A0A1H1LBQ4"/>
<dbReference type="InterPro" id="IPR000847">
    <property type="entry name" value="LysR_HTH_N"/>
</dbReference>
<dbReference type="PANTHER" id="PTHR30346">
    <property type="entry name" value="TRANSCRIPTIONAL DUAL REGULATOR HCAR-RELATED"/>
    <property type="match status" value="1"/>
</dbReference>
<evidence type="ECO:0000313" key="7">
    <source>
        <dbReference type="Proteomes" id="UP000198859"/>
    </source>
</evidence>
<evidence type="ECO:0000259" key="5">
    <source>
        <dbReference type="PROSITE" id="PS50931"/>
    </source>
</evidence>
<comment type="similarity">
    <text evidence="1">Belongs to the LysR transcriptional regulatory family.</text>
</comment>
<evidence type="ECO:0000256" key="2">
    <source>
        <dbReference type="ARBA" id="ARBA00023015"/>
    </source>
</evidence>
<dbReference type="InterPro" id="IPR036390">
    <property type="entry name" value="WH_DNA-bd_sf"/>
</dbReference>
<keyword evidence="3 6" id="KW-0238">DNA-binding</keyword>
<dbReference type="OrthoDB" id="4131546at2"/>